<dbReference type="InterPro" id="IPR004812">
    <property type="entry name" value="Efflux_drug-R_Bcr/CmlA"/>
</dbReference>
<feature type="transmembrane region" description="Helical" evidence="8">
    <location>
        <begin position="12"/>
        <end position="34"/>
    </location>
</feature>
<feature type="domain" description="Major facilitator superfamily (MFS) profile" evidence="10">
    <location>
        <begin position="13"/>
        <end position="398"/>
    </location>
</feature>
<dbReference type="SUPFAM" id="SSF103473">
    <property type="entry name" value="MFS general substrate transporter"/>
    <property type="match status" value="1"/>
</dbReference>
<evidence type="ECO:0000256" key="8">
    <source>
        <dbReference type="RuleBase" id="RU365088"/>
    </source>
</evidence>
<evidence type="ECO:0000256" key="5">
    <source>
        <dbReference type="ARBA" id="ARBA00022692"/>
    </source>
</evidence>
<dbReference type="GO" id="GO:0042910">
    <property type="term" value="F:xenobiotic transmembrane transporter activity"/>
    <property type="evidence" value="ECO:0007669"/>
    <property type="project" value="InterPro"/>
</dbReference>
<feature type="compositionally biased region" description="Basic and acidic residues" evidence="9">
    <location>
        <begin position="407"/>
        <end position="420"/>
    </location>
</feature>
<dbReference type="PROSITE" id="PS50850">
    <property type="entry name" value="MFS"/>
    <property type="match status" value="1"/>
</dbReference>
<feature type="transmembrane region" description="Helical" evidence="8">
    <location>
        <begin position="162"/>
        <end position="184"/>
    </location>
</feature>
<dbReference type="FunFam" id="1.20.1720.10:FF:000005">
    <property type="entry name" value="Bcr/CflA family efflux transporter"/>
    <property type="match status" value="1"/>
</dbReference>
<dbReference type="InterPro" id="IPR036259">
    <property type="entry name" value="MFS_trans_sf"/>
</dbReference>
<feature type="transmembrane region" description="Helical" evidence="8">
    <location>
        <begin position="137"/>
        <end position="156"/>
    </location>
</feature>
<comment type="subcellular location">
    <subcellularLocation>
        <location evidence="8">Cell inner membrane</location>
        <topology evidence="8">Multi-pass membrane protein</topology>
    </subcellularLocation>
    <subcellularLocation>
        <location evidence="1">Cell membrane</location>
        <topology evidence="1">Multi-pass membrane protein</topology>
    </subcellularLocation>
</comment>
<feature type="region of interest" description="Disordered" evidence="9">
    <location>
        <begin position="400"/>
        <end position="420"/>
    </location>
</feature>
<feature type="transmembrane region" description="Helical" evidence="8">
    <location>
        <begin position="46"/>
        <end position="67"/>
    </location>
</feature>
<feature type="transmembrane region" description="Helical" evidence="8">
    <location>
        <begin position="347"/>
        <end position="367"/>
    </location>
</feature>
<dbReference type="GO" id="GO:0005886">
    <property type="term" value="C:plasma membrane"/>
    <property type="evidence" value="ECO:0007669"/>
    <property type="project" value="UniProtKB-SubCell"/>
</dbReference>
<dbReference type="PANTHER" id="PTHR23502">
    <property type="entry name" value="MAJOR FACILITATOR SUPERFAMILY"/>
    <property type="match status" value="1"/>
</dbReference>
<keyword evidence="6 8" id="KW-1133">Transmembrane helix</keyword>
<dbReference type="Proteomes" id="UP000196573">
    <property type="component" value="Unassembled WGS sequence"/>
</dbReference>
<dbReference type="PANTHER" id="PTHR23502:SF132">
    <property type="entry name" value="POLYAMINE TRANSPORTER 2-RELATED"/>
    <property type="match status" value="1"/>
</dbReference>
<dbReference type="AlphaFoldDB" id="A0A1X7AL99"/>
<evidence type="ECO:0000256" key="7">
    <source>
        <dbReference type="ARBA" id="ARBA00023136"/>
    </source>
</evidence>
<feature type="transmembrane region" description="Helical" evidence="8">
    <location>
        <begin position="373"/>
        <end position="393"/>
    </location>
</feature>
<keyword evidence="12" id="KW-1185">Reference proteome</keyword>
<gene>
    <name evidence="11" type="primary">bcr_2</name>
    <name evidence="11" type="ORF">EHSB41UT_02846</name>
</gene>
<evidence type="ECO:0000256" key="2">
    <source>
        <dbReference type="ARBA" id="ARBA00006236"/>
    </source>
</evidence>
<evidence type="ECO:0000259" key="10">
    <source>
        <dbReference type="PROSITE" id="PS50850"/>
    </source>
</evidence>
<protein>
    <recommendedName>
        <fullName evidence="8">Bcr/CflA family efflux transporter</fullName>
    </recommendedName>
</protein>
<accession>A0A1X7AL99</accession>
<dbReference type="GO" id="GO:0015385">
    <property type="term" value="F:sodium:proton antiporter activity"/>
    <property type="evidence" value="ECO:0007669"/>
    <property type="project" value="TreeGrafter"/>
</dbReference>
<reference evidence="11 12" key="1">
    <citation type="submission" date="2017-03" db="EMBL/GenBank/DDBJ databases">
        <authorList>
            <person name="Afonso C.L."/>
            <person name="Miller P.J."/>
            <person name="Scott M.A."/>
            <person name="Spackman E."/>
            <person name="Goraichik I."/>
            <person name="Dimitrov K.M."/>
            <person name="Suarez D.L."/>
            <person name="Swayne D.E."/>
        </authorList>
    </citation>
    <scope>NUCLEOTIDE SEQUENCE [LARGE SCALE GENOMIC DNA]</scope>
    <source>
        <strain evidence="11">SB41UT1</strain>
    </source>
</reference>
<feature type="transmembrane region" description="Helical" evidence="8">
    <location>
        <begin position="253"/>
        <end position="271"/>
    </location>
</feature>
<feature type="transmembrane region" description="Helical" evidence="8">
    <location>
        <begin position="220"/>
        <end position="241"/>
    </location>
</feature>
<evidence type="ECO:0000256" key="4">
    <source>
        <dbReference type="ARBA" id="ARBA00022475"/>
    </source>
</evidence>
<feature type="transmembrane region" description="Helical" evidence="8">
    <location>
        <begin position="283"/>
        <end position="303"/>
    </location>
</feature>
<feature type="transmembrane region" description="Helical" evidence="8">
    <location>
        <begin position="309"/>
        <end position="326"/>
    </location>
</feature>
<sequence length="420" mass="44752">MYDLDSTRGRQMLVVVLGILTCLGPMAIDLYLPALPAIAKAMGEPLGRIQLTLSAYTVGFALGQIVFGPLSDRFGRMKVMLPGIIGYVLTNFLASLADTAVELIAIRVLQAFSGAAIMVCIPAMVRDMFPRKECARILSSILLVMTVAPLVAPILGGQILKFFGWPSLFLFLSLLGGLAFILAFTRLRESLPEDNRSPMKPADLGRAYWNIVSHRKAMSYILAHGFFFGGMFAFISGSPFVYIELFGVSADNYGYLFALNVVMLGICNMINLRMMGRFELKSLLLFGCGMACLAGVILLLNAWTGFGGLFGIVVPCMLFMGMIGFTGPNSNALALEYFPKTAGTANAAAGVIRFGIGGITAGLAGMLHDGTAVPMTAIMAGCGVLSLAVLVLMGGLRNDGSEETPDDHEGEHTAEPLKAA</sequence>
<dbReference type="EMBL" id="FWPT01000006">
    <property type="protein sequence ID" value="SMA48682.1"/>
    <property type="molecule type" value="Genomic_DNA"/>
</dbReference>
<organism evidence="11 12">
    <name type="scientific">Parendozoicomonas haliclonae</name>
    <dbReference type="NCBI Taxonomy" id="1960125"/>
    <lineage>
        <taxon>Bacteria</taxon>
        <taxon>Pseudomonadati</taxon>
        <taxon>Pseudomonadota</taxon>
        <taxon>Gammaproteobacteria</taxon>
        <taxon>Oceanospirillales</taxon>
        <taxon>Endozoicomonadaceae</taxon>
        <taxon>Parendozoicomonas</taxon>
    </lineage>
</organism>
<dbReference type="Gene3D" id="1.20.1720.10">
    <property type="entry name" value="Multidrug resistance protein D"/>
    <property type="match status" value="1"/>
</dbReference>
<feature type="transmembrane region" description="Helical" evidence="8">
    <location>
        <begin position="79"/>
        <end position="97"/>
    </location>
</feature>
<dbReference type="InterPro" id="IPR020846">
    <property type="entry name" value="MFS_dom"/>
</dbReference>
<dbReference type="NCBIfam" id="TIGR00710">
    <property type="entry name" value="efflux_Bcr_CflA"/>
    <property type="match status" value="1"/>
</dbReference>
<keyword evidence="5 8" id="KW-0812">Transmembrane</keyword>
<evidence type="ECO:0000313" key="11">
    <source>
        <dbReference type="EMBL" id="SMA48682.1"/>
    </source>
</evidence>
<evidence type="ECO:0000256" key="3">
    <source>
        <dbReference type="ARBA" id="ARBA00022448"/>
    </source>
</evidence>
<evidence type="ECO:0000313" key="12">
    <source>
        <dbReference type="Proteomes" id="UP000196573"/>
    </source>
</evidence>
<dbReference type="GO" id="GO:1990961">
    <property type="term" value="P:xenobiotic detoxification by transmembrane export across the plasma membrane"/>
    <property type="evidence" value="ECO:0007669"/>
    <property type="project" value="InterPro"/>
</dbReference>
<keyword evidence="3 8" id="KW-0813">Transport</keyword>
<name>A0A1X7AL99_9GAMM</name>
<dbReference type="CDD" id="cd17320">
    <property type="entry name" value="MFS_MdfA_MDR_like"/>
    <property type="match status" value="1"/>
</dbReference>
<evidence type="ECO:0000256" key="9">
    <source>
        <dbReference type="SAM" id="MobiDB-lite"/>
    </source>
</evidence>
<evidence type="ECO:0000256" key="6">
    <source>
        <dbReference type="ARBA" id="ARBA00022989"/>
    </source>
</evidence>
<keyword evidence="4" id="KW-1003">Cell membrane</keyword>
<proteinExistence type="inferred from homology"/>
<keyword evidence="7 8" id="KW-0472">Membrane</keyword>
<evidence type="ECO:0000256" key="1">
    <source>
        <dbReference type="ARBA" id="ARBA00004651"/>
    </source>
</evidence>
<comment type="similarity">
    <text evidence="2 8">Belongs to the major facilitator superfamily. Bcr/CmlA family.</text>
</comment>
<keyword evidence="8" id="KW-0997">Cell inner membrane</keyword>
<dbReference type="Pfam" id="PF07690">
    <property type="entry name" value="MFS_1"/>
    <property type="match status" value="1"/>
</dbReference>
<feature type="transmembrane region" description="Helical" evidence="8">
    <location>
        <begin position="103"/>
        <end position="125"/>
    </location>
</feature>
<dbReference type="InterPro" id="IPR011701">
    <property type="entry name" value="MFS"/>
</dbReference>
<dbReference type="NCBIfam" id="NF008314">
    <property type="entry name" value="PRK11102.1"/>
    <property type="match status" value="1"/>
</dbReference>